<accession>A0A7M1AZH2</accession>
<dbReference type="Proteomes" id="UP000593719">
    <property type="component" value="Chromosome"/>
</dbReference>
<dbReference type="InterPro" id="IPR012902">
    <property type="entry name" value="N_methyl_site"/>
</dbReference>
<dbReference type="KEGG" id="ssei:FJR45_02615"/>
<gene>
    <name evidence="3" type="ORF">FJR45_02615</name>
</gene>
<name>A0A7M1AZH2_9BACT</name>
<keyword evidence="2" id="KW-0472">Membrane</keyword>
<feature type="compositionally biased region" description="Basic and acidic residues" evidence="1">
    <location>
        <begin position="142"/>
        <end position="152"/>
    </location>
</feature>
<sequence length="166" mass="17627">MKKSAFTLIELIFVIVIIGVLAAVAVPKFSHLSSNAKISSEMATAATVQSALDDIHAEWITAEGTFTWGNGNSIDCNNGSDALFDCDNGYPKKLGECAATNSQAFQYLLKNPAGVDAKWSCTANNDYHGPASSTNSGVGENGSDKPDSTDHWEYNDVNGTFILIEG</sequence>
<dbReference type="RefSeq" id="WP_193151219.1">
    <property type="nucleotide sequence ID" value="NZ_CP041235.1"/>
</dbReference>
<evidence type="ECO:0000313" key="4">
    <source>
        <dbReference type="Proteomes" id="UP000593719"/>
    </source>
</evidence>
<feature type="transmembrane region" description="Helical" evidence="2">
    <location>
        <begin position="6"/>
        <end position="26"/>
    </location>
</feature>
<evidence type="ECO:0000313" key="3">
    <source>
        <dbReference type="EMBL" id="QOP42899.1"/>
    </source>
</evidence>
<reference evidence="3 4" key="1">
    <citation type="submission" date="2019-06" db="EMBL/GenBank/DDBJ databases">
        <title>Sulfurimonas gotlandica sp. nov., a chemoautotrophic and psychrotolerant epsilonproteobacterium isolated from a pelagic redoxcline, and an emended description of the genus Sulfurimonas.</title>
        <authorList>
            <person name="Wang S."/>
            <person name="Jiang L."/>
            <person name="Shao Z."/>
        </authorList>
    </citation>
    <scope>NUCLEOTIDE SEQUENCE [LARGE SCALE GENOMIC DNA]</scope>
    <source>
        <strain evidence="3 4">S2-6</strain>
    </source>
</reference>
<dbReference type="Gene3D" id="3.30.700.10">
    <property type="entry name" value="Glycoprotein, Type 4 Pilin"/>
    <property type="match status" value="1"/>
</dbReference>
<proteinExistence type="predicted"/>
<keyword evidence="4" id="KW-1185">Reference proteome</keyword>
<keyword evidence="2" id="KW-0812">Transmembrane</keyword>
<organism evidence="3 4">
    <name type="scientific">Sulfurimonas sediminis</name>
    <dbReference type="NCBI Taxonomy" id="2590020"/>
    <lineage>
        <taxon>Bacteria</taxon>
        <taxon>Pseudomonadati</taxon>
        <taxon>Campylobacterota</taxon>
        <taxon>Epsilonproteobacteria</taxon>
        <taxon>Campylobacterales</taxon>
        <taxon>Sulfurimonadaceae</taxon>
        <taxon>Sulfurimonas</taxon>
    </lineage>
</organism>
<evidence type="ECO:0000256" key="1">
    <source>
        <dbReference type="SAM" id="MobiDB-lite"/>
    </source>
</evidence>
<dbReference type="EMBL" id="CP041235">
    <property type="protein sequence ID" value="QOP42899.1"/>
    <property type="molecule type" value="Genomic_DNA"/>
</dbReference>
<dbReference type="NCBIfam" id="TIGR02532">
    <property type="entry name" value="IV_pilin_GFxxxE"/>
    <property type="match status" value="1"/>
</dbReference>
<keyword evidence="2" id="KW-1133">Transmembrane helix</keyword>
<dbReference type="Pfam" id="PF07963">
    <property type="entry name" value="N_methyl"/>
    <property type="match status" value="1"/>
</dbReference>
<dbReference type="InterPro" id="IPR045584">
    <property type="entry name" value="Pilin-like"/>
</dbReference>
<dbReference type="AlphaFoldDB" id="A0A7M1AZH2"/>
<protein>
    <submittedName>
        <fullName evidence="3">Type II secretion system protein</fullName>
    </submittedName>
</protein>
<feature type="region of interest" description="Disordered" evidence="1">
    <location>
        <begin position="130"/>
        <end position="152"/>
    </location>
</feature>
<evidence type="ECO:0000256" key="2">
    <source>
        <dbReference type="SAM" id="Phobius"/>
    </source>
</evidence>
<dbReference type="SUPFAM" id="SSF54523">
    <property type="entry name" value="Pili subunits"/>
    <property type="match status" value="1"/>
</dbReference>